<dbReference type="InterPro" id="IPR029069">
    <property type="entry name" value="HotDog_dom_sf"/>
</dbReference>
<organism evidence="5 6">
    <name type="scientific">Agrilactobacillus yilanensis</name>
    <dbReference type="NCBI Taxonomy" id="2485997"/>
    <lineage>
        <taxon>Bacteria</taxon>
        <taxon>Bacillati</taxon>
        <taxon>Bacillota</taxon>
        <taxon>Bacilli</taxon>
        <taxon>Lactobacillales</taxon>
        <taxon>Lactobacillaceae</taxon>
        <taxon>Agrilactobacillus</taxon>
    </lineage>
</organism>
<comment type="caution">
    <text evidence="5">The sequence shown here is derived from an EMBL/GenBank/DDBJ whole genome shotgun (WGS) entry which is preliminary data.</text>
</comment>
<dbReference type="Gene3D" id="3.10.129.10">
    <property type="entry name" value="Hotdog Thioesterase"/>
    <property type="match status" value="1"/>
</dbReference>
<keyword evidence="6" id="KW-1185">Reference proteome</keyword>
<evidence type="ECO:0000259" key="4">
    <source>
        <dbReference type="PROSITE" id="PS51770"/>
    </source>
</evidence>
<evidence type="ECO:0000256" key="3">
    <source>
        <dbReference type="PROSITE-ProRule" id="PRU01106"/>
    </source>
</evidence>
<dbReference type="InterPro" id="IPR006683">
    <property type="entry name" value="Thioestr_dom"/>
</dbReference>
<gene>
    <name evidence="5" type="ORF">ACFQ5M_06670</name>
</gene>
<dbReference type="Pfam" id="PF03061">
    <property type="entry name" value="4HBT"/>
    <property type="match status" value="1"/>
</dbReference>
<protein>
    <submittedName>
        <fullName evidence="5">Acyl-CoA thioesterase</fullName>
        <ecNumber evidence="5">3.1.2.20</ecNumber>
    </submittedName>
</protein>
<dbReference type="EC" id="3.1.2.20" evidence="5"/>
<comment type="similarity">
    <text evidence="1">Belongs to the acyl coenzyme A hydrolase family.</text>
</comment>
<proteinExistence type="inferred from homology"/>
<dbReference type="GO" id="GO:0047617">
    <property type="term" value="F:fatty acyl-CoA hydrolase activity"/>
    <property type="evidence" value="ECO:0007669"/>
    <property type="project" value="UniProtKB-EC"/>
</dbReference>
<dbReference type="Proteomes" id="UP001597267">
    <property type="component" value="Unassembled WGS sequence"/>
</dbReference>
<evidence type="ECO:0000313" key="6">
    <source>
        <dbReference type="Proteomes" id="UP001597267"/>
    </source>
</evidence>
<name>A0ABW4J866_9LACO</name>
<evidence type="ECO:0000256" key="2">
    <source>
        <dbReference type="ARBA" id="ARBA00022801"/>
    </source>
</evidence>
<sequence>MTNNRFYEVTSGNFLVTPNMLNHMEILHGGELFKHCDSTIGLLASEYAQSRVMTVGAKSFNFKKKAYVGQQVCFCTTLIATSQHTMTFYTRITAKDFDESESIVIGDGVLIFIAVDRNLQPKIVPKLTVLNLEERDFIEQRKQDFQIE</sequence>
<dbReference type="EMBL" id="JBHTOP010000022">
    <property type="protein sequence ID" value="MFD1671768.1"/>
    <property type="molecule type" value="Genomic_DNA"/>
</dbReference>
<dbReference type="RefSeq" id="WP_125713815.1">
    <property type="nucleotide sequence ID" value="NZ_JBHTOP010000022.1"/>
</dbReference>
<feature type="domain" description="HotDog ACOT-type" evidence="4">
    <location>
        <begin position="6"/>
        <end position="118"/>
    </location>
</feature>
<evidence type="ECO:0000256" key="1">
    <source>
        <dbReference type="ARBA" id="ARBA00010458"/>
    </source>
</evidence>
<reference evidence="6" key="1">
    <citation type="journal article" date="2019" name="Int. J. Syst. Evol. Microbiol.">
        <title>The Global Catalogue of Microorganisms (GCM) 10K type strain sequencing project: providing services to taxonomists for standard genome sequencing and annotation.</title>
        <authorList>
            <consortium name="The Broad Institute Genomics Platform"/>
            <consortium name="The Broad Institute Genome Sequencing Center for Infectious Disease"/>
            <person name="Wu L."/>
            <person name="Ma J."/>
        </authorList>
    </citation>
    <scope>NUCLEOTIDE SEQUENCE [LARGE SCALE GENOMIC DNA]</scope>
    <source>
        <strain evidence="6">CCM 8896</strain>
    </source>
</reference>
<keyword evidence="2 3" id="KW-0378">Hydrolase</keyword>
<accession>A0ABW4J866</accession>
<dbReference type="PROSITE" id="PS51770">
    <property type="entry name" value="HOTDOG_ACOT"/>
    <property type="match status" value="1"/>
</dbReference>
<dbReference type="InterPro" id="IPR040170">
    <property type="entry name" value="Cytosol_ACT"/>
</dbReference>
<dbReference type="SUPFAM" id="SSF54637">
    <property type="entry name" value="Thioesterase/thiol ester dehydrase-isomerase"/>
    <property type="match status" value="1"/>
</dbReference>
<dbReference type="PANTHER" id="PTHR11049">
    <property type="entry name" value="ACYL COENZYME A THIOESTER HYDROLASE"/>
    <property type="match status" value="1"/>
</dbReference>
<evidence type="ECO:0000313" key="5">
    <source>
        <dbReference type="EMBL" id="MFD1671768.1"/>
    </source>
</evidence>
<dbReference type="InterPro" id="IPR033120">
    <property type="entry name" value="HOTDOG_ACOT"/>
</dbReference>
<dbReference type="CDD" id="cd03442">
    <property type="entry name" value="BFIT_BACH"/>
    <property type="match status" value="1"/>
</dbReference>